<gene>
    <name evidence="1" type="ORF">G4V63_14395</name>
</gene>
<evidence type="ECO:0000313" key="2">
    <source>
        <dbReference type="Proteomes" id="UP000480266"/>
    </source>
</evidence>
<evidence type="ECO:0000313" key="1">
    <source>
        <dbReference type="EMBL" id="NGX96355.1"/>
    </source>
</evidence>
<reference evidence="1" key="1">
    <citation type="submission" date="2020-02" db="EMBL/GenBank/DDBJ databases">
        <title>Draft genome sequence of Candidatus Afipia apatlaquensis IBT-C3, a potential strain for decolorization of textile dyes.</title>
        <authorList>
            <person name="Sanchez-Reyes A."/>
            <person name="Breton-Deval L."/>
            <person name="Mangelson H."/>
            <person name="Sanchez-Flores A."/>
        </authorList>
    </citation>
    <scope>NUCLEOTIDE SEQUENCE [LARGE SCALE GENOMIC DNA]</scope>
    <source>
        <strain evidence="1">IBT-C3</strain>
    </source>
</reference>
<organism evidence="1 2">
    <name type="scientific">Candidatus Afipia apatlaquensis</name>
    <dbReference type="NCBI Taxonomy" id="2712852"/>
    <lineage>
        <taxon>Bacteria</taxon>
        <taxon>Pseudomonadati</taxon>
        <taxon>Pseudomonadota</taxon>
        <taxon>Alphaproteobacteria</taxon>
        <taxon>Hyphomicrobiales</taxon>
        <taxon>Nitrobacteraceae</taxon>
        <taxon>Afipia</taxon>
    </lineage>
</organism>
<accession>A0A7C9VLF3</accession>
<dbReference type="AlphaFoldDB" id="A0A7C9VLF3"/>
<name>A0A7C9VLF3_9BRAD</name>
<protein>
    <submittedName>
        <fullName evidence="1">Uncharacterized protein</fullName>
    </submittedName>
</protein>
<sequence length="92" mass="10439">MSATERFNMEVRDASDPGKLLGWLLVPLDVYRGEGGHSWAFELRHRYGDSHVRHVRLPIGRYKAPGGRDWFAFQATPADMPLLREVVVFASA</sequence>
<keyword evidence="2" id="KW-1185">Reference proteome</keyword>
<comment type="caution">
    <text evidence="1">The sequence shown here is derived from an EMBL/GenBank/DDBJ whole genome shotgun (WGS) entry which is preliminary data.</text>
</comment>
<dbReference type="Proteomes" id="UP000480266">
    <property type="component" value="Unassembled WGS sequence"/>
</dbReference>
<proteinExistence type="predicted"/>
<dbReference type="EMBL" id="JAAMRR010000746">
    <property type="protein sequence ID" value="NGX96355.1"/>
    <property type="molecule type" value="Genomic_DNA"/>
</dbReference>